<accession>A0A8J4DP48</accession>
<dbReference type="PANTHER" id="PTHR35585:SF1">
    <property type="entry name" value="HHE DOMAIN PROTEIN (AFU_ORTHOLOGUE AFUA_4G00730)"/>
    <property type="match status" value="1"/>
</dbReference>
<organism evidence="2 3">
    <name type="scientific">Virgisporangium aliadipatigenens</name>
    <dbReference type="NCBI Taxonomy" id="741659"/>
    <lineage>
        <taxon>Bacteria</taxon>
        <taxon>Bacillati</taxon>
        <taxon>Actinomycetota</taxon>
        <taxon>Actinomycetes</taxon>
        <taxon>Micromonosporales</taxon>
        <taxon>Micromonosporaceae</taxon>
        <taxon>Virgisporangium</taxon>
    </lineage>
</organism>
<evidence type="ECO:0000259" key="1">
    <source>
        <dbReference type="Pfam" id="PF01814"/>
    </source>
</evidence>
<comment type="caution">
    <text evidence="2">The sequence shown here is derived from an EMBL/GenBank/DDBJ whole genome shotgun (WGS) entry which is preliminary data.</text>
</comment>
<dbReference type="PANTHER" id="PTHR35585">
    <property type="entry name" value="HHE DOMAIN PROTEIN (AFU_ORTHOLOGUE AFUA_4G00730)"/>
    <property type="match status" value="1"/>
</dbReference>
<evidence type="ECO:0000313" key="2">
    <source>
        <dbReference type="EMBL" id="GIJ45144.1"/>
    </source>
</evidence>
<dbReference type="AlphaFoldDB" id="A0A8J4DP48"/>
<dbReference type="InterPro" id="IPR012312">
    <property type="entry name" value="Hemerythrin-like"/>
</dbReference>
<keyword evidence="3" id="KW-1185">Reference proteome</keyword>
<protein>
    <submittedName>
        <fullName evidence="2">Hemerythrin</fullName>
    </submittedName>
</protein>
<dbReference type="EMBL" id="BOPF01000006">
    <property type="protein sequence ID" value="GIJ45144.1"/>
    <property type="molecule type" value="Genomic_DNA"/>
</dbReference>
<name>A0A8J4DP48_9ACTN</name>
<evidence type="ECO:0000313" key="3">
    <source>
        <dbReference type="Proteomes" id="UP000619260"/>
    </source>
</evidence>
<dbReference type="RefSeq" id="WP_203898693.1">
    <property type="nucleotide sequence ID" value="NZ_BOPF01000006.1"/>
</dbReference>
<reference evidence="2" key="1">
    <citation type="submission" date="2021-01" db="EMBL/GenBank/DDBJ databases">
        <title>Whole genome shotgun sequence of Virgisporangium aliadipatigenens NBRC 105644.</title>
        <authorList>
            <person name="Komaki H."/>
            <person name="Tamura T."/>
        </authorList>
    </citation>
    <scope>NUCLEOTIDE SEQUENCE</scope>
    <source>
        <strain evidence="2">NBRC 105644</strain>
    </source>
</reference>
<dbReference type="Pfam" id="PF01814">
    <property type="entry name" value="Hemerythrin"/>
    <property type="match status" value="1"/>
</dbReference>
<sequence length="184" mass="19923">MPDKVPANDAIDLLLAQHARIEELFVLVAGSAGDTRREAFDDLVRLLSVHETAEEELVHPLSRTLPDSDALVDDRLAEEREAKETLRTLVDGGVDAPGFDAGLLLLRTAVLTHARYEERYEFPRLRAHVPAGRLRGLADAVRAAEAFAPTRPHPGTESAAANLALGPVLAVADRVRDAIRDASS</sequence>
<feature type="domain" description="Hemerythrin-like" evidence="1">
    <location>
        <begin position="10"/>
        <end position="125"/>
    </location>
</feature>
<dbReference type="Gene3D" id="1.20.120.520">
    <property type="entry name" value="nmb1532 protein domain like"/>
    <property type="match status" value="1"/>
</dbReference>
<proteinExistence type="predicted"/>
<gene>
    <name evidence="2" type="ORF">Val02_20300</name>
</gene>
<dbReference type="Proteomes" id="UP000619260">
    <property type="component" value="Unassembled WGS sequence"/>
</dbReference>